<dbReference type="Proteomes" id="UP000234331">
    <property type="component" value="Unassembled WGS sequence"/>
</dbReference>
<keyword evidence="3 4" id="KW-0378">Hydrolase</keyword>
<organism evidence="4 5">
    <name type="scientific">Frankia canadensis</name>
    <dbReference type="NCBI Taxonomy" id="1836972"/>
    <lineage>
        <taxon>Bacteria</taxon>
        <taxon>Bacillati</taxon>
        <taxon>Actinomycetota</taxon>
        <taxon>Actinomycetes</taxon>
        <taxon>Frankiales</taxon>
        <taxon>Frankiaceae</taxon>
        <taxon>Frankia</taxon>
    </lineage>
</organism>
<evidence type="ECO:0000256" key="3">
    <source>
        <dbReference type="PIRNR" id="PIRNR033490"/>
    </source>
</evidence>
<name>A0A2I2KRU2_9ACTN</name>
<dbReference type="EC" id="3.1.-.-" evidence="3"/>
<keyword evidence="5" id="KW-1185">Reference proteome</keyword>
<dbReference type="GO" id="GO:0016787">
    <property type="term" value="F:hydrolase activity"/>
    <property type="evidence" value="ECO:0007669"/>
    <property type="project" value="UniProtKB-KW"/>
</dbReference>
<comment type="similarity">
    <text evidence="1 3">Belongs to the PemK/MazF family.</text>
</comment>
<evidence type="ECO:0000313" key="5">
    <source>
        <dbReference type="Proteomes" id="UP000234331"/>
    </source>
</evidence>
<dbReference type="PANTHER" id="PTHR33988">
    <property type="entry name" value="ENDORIBONUCLEASE MAZF-RELATED"/>
    <property type="match status" value="1"/>
</dbReference>
<dbReference type="AlphaFoldDB" id="A0A2I2KRU2"/>
<dbReference type="PANTHER" id="PTHR33988:SF1">
    <property type="entry name" value="ENDORIBONUCLEASE MAZF7-RELATED"/>
    <property type="match status" value="1"/>
</dbReference>
<dbReference type="Gene3D" id="2.30.30.110">
    <property type="match status" value="1"/>
</dbReference>
<accession>A0A2I2KRU2</accession>
<dbReference type="GO" id="GO:0004521">
    <property type="term" value="F:RNA endonuclease activity"/>
    <property type="evidence" value="ECO:0007669"/>
    <property type="project" value="TreeGrafter"/>
</dbReference>
<keyword evidence="2" id="KW-1277">Toxin-antitoxin system</keyword>
<dbReference type="GO" id="GO:0003677">
    <property type="term" value="F:DNA binding"/>
    <property type="evidence" value="ECO:0007669"/>
    <property type="project" value="InterPro"/>
</dbReference>
<gene>
    <name evidence="4" type="ORF">FRACA_2420003</name>
</gene>
<dbReference type="Pfam" id="PF02452">
    <property type="entry name" value="PemK_toxin"/>
    <property type="match status" value="1"/>
</dbReference>
<dbReference type="SUPFAM" id="SSF50118">
    <property type="entry name" value="Cell growth inhibitor/plasmid maintenance toxic component"/>
    <property type="match status" value="1"/>
</dbReference>
<dbReference type="PIRSF" id="PIRSF033490">
    <property type="entry name" value="MazF"/>
    <property type="match status" value="1"/>
</dbReference>
<dbReference type="GO" id="GO:0006402">
    <property type="term" value="P:mRNA catabolic process"/>
    <property type="evidence" value="ECO:0007669"/>
    <property type="project" value="TreeGrafter"/>
</dbReference>
<evidence type="ECO:0000313" key="4">
    <source>
        <dbReference type="EMBL" id="SNQ48372.1"/>
    </source>
</evidence>
<protein>
    <recommendedName>
        <fullName evidence="3">mRNA interferase</fullName>
        <ecNumber evidence="3">3.1.-.-</ecNumber>
    </recommendedName>
</protein>
<evidence type="ECO:0000256" key="1">
    <source>
        <dbReference type="ARBA" id="ARBA00007521"/>
    </source>
</evidence>
<sequence length="115" mass="12768">MRVRRGDVWSVDLDPTVANEQRGTRPCLVISSDRFNLLPIRQAFVVPLTTRDRGFPHHIALQDDGGLNRPSWAMCEAARAVSTQRFGRYIGTATIACVDRVAWQLSTWLGGSAVS</sequence>
<dbReference type="EMBL" id="FZMO01000160">
    <property type="protein sequence ID" value="SNQ48372.1"/>
    <property type="molecule type" value="Genomic_DNA"/>
</dbReference>
<dbReference type="InterPro" id="IPR011067">
    <property type="entry name" value="Plasmid_toxin/cell-grow_inhib"/>
</dbReference>
<comment type="function">
    <text evidence="3">Toxic component of a type II toxin-antitoxin (TA) system.</text>
</comment>
<proteinExistence type="inferred from homology"/>
<dbReference type="GO" id="GO:0016075">
    <property type="term" value="P:rRNA catabolic process"/>
    <property type="evidence" value="ECO:0007669"/>
    <property type="project" value="TreeGrafter"/>
</dbReference>
<reference evidence="4 5" key="1">
    <citation type="submission" date="2017-06" db="EMBL/GenBank/DDBJ databases">
        <authorList>
            <person name="Kim H.J."/>
            <person name="Triplett B.A."/>
        </authorList>
    </citation>
    <scope>NUCLEOTIDE SEQUENCE [LARGE SCALE GENOMIC DNA]</scope>
    <source>
        <strain evidence="4">FRACA_ARgP5</strain>
    </source>
</reference>
<evidence type="ECO:0000256" key="2">
    <source>
        <dbReference type="ARBA" id="ARBA00022649"/>
    </source>
</evidence>
<dbReference type="InterPro" id="IPR003477">
    <property type="entry name" value="PemK-like"/>
</dbReference>
<keyword evidence="3" id="KW-0540">Nuclease</keyword>
<keyword evidence="3" id="KW-0255">Endonuclease</keyword>